<feature type="compositionally biased region" description="Low complexity" evidence="1">
    <location>
        <begin position="753"/>
        <end position="765"/>
    </location>
</feature>
<comment type="caution">
    <text evidence="3">The sequence shown here is derived from an EMBL/GenBank/DDBJ whole genome shotgun (WGS) entry which is preliminary data.</text>
</comment>
<evidence type="ECO:0000256" key="1">
    <source>
        <dbReference type="SAM" id="MobiDB-lite"/>
    </source>
</evidence>
<dbReference type="InterPro" id="IPR013087">
    <property type="entry name" value="Znf_C2H2_type"/>
</dbReference>
<organism evidence="3 4">
    <name type="scientific">Symbiodinium necroappetens</name>
    <dbReference type="NCBI Taxonomy" id="1628268"/>
    <lineage>
        <taxon>Eukaryota</taxon>
        <taxon>Sar</taxon>
        <taxon>Alveolata</taxon>
        <taxon>Dinophyceae</taxon>
        <taxon>Suessiales</taxon>
        <taxon>Symbiodiniaceae</taxon>
        <taxon>Symbiodinium</taxon>
    </lineage>
</organism>
<dbReference type="PROSITE" id="PS00028">
    <property type="entry name" value="ZINC_FINGER_C2H2_1"/>
    <property type="match status" value="2"/>
</dbReference>
<proteinExistence type="predicted"/>
<dbReference type="Proteomes" id="UP000601435">
    <property type="component" value="Unassembled WGS sequence"/>
</dbReference>
<keyword evidence="4" id="KW-1185">Reference proteome</keyword>
<feature type="region of interest" description="Disordered" evidence="1">
    <location>
        <begin position="868"/>
        <end position="889"/>
    </location>
</feature>
<evidence type="ECO:0000259" key="2">
    <source>
        <dbReference type="PROSITE" id="PS00028"/>
    </source>
</evidence>
<feature type="compositionally biased region" description="Polar residues" evidence="1">
    <location>
        <begin position="72"/>
        <end position="81"/>
    </location>
</feature>
<accession>A0A812NU82</accession>
<feature type="region of interest" description="Disordered" evidence="1">
    <location>
        <begin position="69"/>
        <end position="88"/>
    </location>
</feature>
<feature type="domain" description="C2H2-type" evidence="2">
    <location>
        <begin position="629"/>
        <end position="650"/>
    </location>
</feature>
<feature type="domain" description="C2H2-type" evidence="2">
    <location>
        <begin position="511"/>
        <end position="532"/>
    </location>
</feature>
<sequence>MCICAGDFNVQLSRLEDLVGDSTSLRPGQVQAVIAVHTHIPIRVASWRISGQHRTRPYDVAALRAAVGTPTGAPSSNNTPINIHRPPGEPERTDWTLFLRRQRHTRVQIWGEDGTFLSIAQEAEELRKHFREVFEGDAWTPPSGVFPCPPSAVALHDAMKRVPLNKATPPHIAPGPAWRIVAPAIAPHVAAILDECWVEHQQVPELWRDGWLKLMHKASKKGRRPEHYRPLCLSDPIGKAVLGNVKRCGDIRLEAQKAAPSVYERYANRRSGDKSASKPYVNLILSWLQATYHIEHHGVDINIRTTRGEHLVIYADDFLSSWLFSDRPGLLKALREIPTLLTGLRQFGMRINLSKTAMLVRVASAEGRALIQEHMVKKQQGTFLRVQGLRAELLPALVYGATCYGLTGAMMLKLQGVCATHLRSIARLPRHITHVPNDELYKRLHLHLPGPSLQQIATQFHERLLQNDLLQLGPGSPFAPMCRQLRLATDRNHAAAVHLTVVPACSVGVACPHCGVYFLNNRAVKTHVAIKHPEVEKPKPVAVDRSTAALGGLPVCTGCGHNFCSWQKLHNHIALGRCTGAGMPTPVDTPLPFSQQHALLDKLMHHGHLAVLEYLNGDPQRREELLHHCCVCRQWFSDPRRLKTHIACTHKELHQLHAERAVANCAALEPTFLSPCPYCKAGFTKKSRHARGCTVLFQIAFSARLRRGGSDNAATHAISAHASSYGRGDEVEQQASPGTEACRNTTTATEVSQGRQRQGRAQGQRPSTIQEWFHADGRRLRSETQGVDSTHGGDVSALKRSSQPVAAGQGFHPVLQGSGSGVPTIKLVRHKPKLESGQGRRQNRGVPAGDAVAMPFQRAAGSCTQVGSRCGVSKEDHRDGVDQQAGRTGGHVEVHAVGPAVEERKGHAGEGAVAAIRCGGGTANNCEHSDGRNTTEVSQHQAASGNIHHGTGPIPGGGEQSRRPCAETPRSTLHHLPKHGDELRGLQAAPRANQAECSGNSSEPDAWANVRALALQNPGQHCYMNSFAISWIWSML</sequence>
<dbReference type="SMART" id="SM00355">
    <property type="entry name" value="ZnF_C2H2"/>
    <property type="match status" value="2"/>
</dbReference>
<evidence type="ECO:0000313" key="4">
    <source>
        <dbReference type="Proteomes" id="UP000601435"/>
    </source>
</evidence>
<name>A0A812NU82_9DINO</name>
<dbReference type="EMBL" id="CAJNJA010013579">
    <property type="protein sequence ID" value="CAE7324472.1"/>
    <property type="molecule type" value="Genomic_DNA"/>
</dbReference>
<feature type="region of interest" description="Disordered" evidence="1">
    <location>
        <begin position="780"/>
        <end position="806"/>
    </location>
</feature>
<gene>
    <name evidence="3" type="primary">slc47a1</name>
    <name evidence="3" type="ORF">SNEC2469_LOCUS8168</name>
</gene>
<reference evidence="3" key="1">
    <citation type="submission" date="2021-02" db="EMBL/GenBank/DDBJ databases">
        <authorList>
            <person name="Dougan E. K."/>
            <person name="Rhodes N."/>
            <person name="Thang M."/>
            <person name="Chan C."/>
        </authorList>
    </citation>
    <scope>NUCLEOTIDE SEQUENCE</scope>
</reference>
<feature type="compositionally biased region" description="Polar residues" evidence="1">
    <location>
        <begin position="733"/>
        <end position="752"/>
    </location>
</feature>
<feature type="region of interest" description="Disordered" evidence="1">
    <location>
        <begin position="722"/>
        <end position="767"/>
    </location>
</feature>
<evidence type="ECO:0000313" key="3">
    <source>
        <dbReference type="EMBL" id="CAE7324472.1"/>
    </source>
</evidence>
<protein>
    <submittedName>
        <fullName evidence="3">Slc47a1 protein</fullName>
    </submittedName>
</protein>
<dbReference type="AlphaFoldDB" id="A0A812NU82"/>
<feature type="region of interest" description="Disordered" evidence="1">
    <location>
        <begin position="941"/>
        <end position="976"/>
    </location>
</feature>
<feature type="compositionally biased region" description="Basic and acidic residues" evidence="1">
    <location>
        <begin position="872"/>
        <end position="881"/>
    </location>
</feature>